<evidence type="ECO:0000313" key="3">
    <source>
        <dbReference type="Proteomes" id="UP001595975"/>
    </source>
</evidence>
<evidence type="ECO:0000313" key="2">
    <source>
        <dbReference type="EMBL" id="MFC5665924.1"/>
    </source>
</evidence>
<name>A0ABW0XA21_9ACTN</name>
<proteinExistence type="predicted"/>
<keyword evidence="3" id="KW-1185">Reference proteome</keyword>
<evidence type="ECO:0000259" key="1">
    <source>
        <dbReference type="Pfam" id="PF13619"/>
    </source>
</evidence>
<gene>
    <name evidence="2" type="ORF">ACFP3U_23450</name>
</gene>
<dbReference type="RefSeq" id="WP_380227597.1">
    <property type="nucleotide sequence ID" value="NZ_JBHSOF010000033.1"/>
</dbReference>
<accession>A0ABW0XA21</accession>
<dbReference type="InterPro" id="IPR025309">
    <property type="entry name" value="KTSC_dom"/>
</dbReference>
<comment type="caution">
    <text evidence="2">The sequence shown here is derived from an EMBL/GenBank/DDBJ whole genome shotgun (WGS) entry which is preliminary data.</text>
</comment>
<dbReference type="Proteomes" id="UP001595975">
    <property type="component" value="Unassembled WGS sequence"/>
</dbReference>
<feature type="domain" description="KTSC" evidence="1">
    <location>
        <begin position="7"/>
        <end position="64"/>
    </location>
</feature>
<sequence length="70" mass="8164">MLRTPVDSSALRSVGYDAAHRMLELEFTCGGLYAYRSVPGRVHRELVAADSLGRYFAREIRDRYPYRRLR</sequence>
<organism evidence="2 3">
    <name type="scientific">Kitasatospora misakiensis</name>
    <dbReference type="NCBI Taxonomy" id="67330"/>
    <lineage>
        <taxon>Bacteria</taxon>
        <taxon>Bacillati</taxon>
        <taxon>Actinomycetota</taxon>
        <taxon>Actinomycetes</taxon>
        <taxon>Kitasatosporales</taxon>
        <taxon>Streptomycetaceae</taxon>
        <taxon>Kitasatospora</taxon>
    </lineage>
</organism>
<dbReference type="EMBL" id="JBHSOF010000033">
    <property type="protein sequence ID" value="MFC5665924.1"/>
    <property type="molecule type" value="Genomic_DNA"/>
</dbReference>
<protein>
    <submittedName>
        <fullName evidence="2">KTSC domain-containing protein</fullName>
    </submittedName>
</protein>
<reference evidence="3" key="1">
    <citation type="journal article" date="2019" name="Int. J. Syst. Evol. Microbiol.">
        <title>The Global Catalogue of Microorganisms (GCM) 10K type strain sequencing project: providing services to taxonomists for standard genome sequencing and annotation.</title>
        <authorList>
            <consortium name="The Broad Institute Genomics Platform"/>
            <consortium name="The Broad Institute Genome Sequencing Center for Infectious Disease"/>
            <person name="Wu L."/>
            <person name="Ma J."/>
        </authorList>
    </citation>
    <scope>NUCLEOTIDE SEQUENCE [LARGE SCALE GENOMIC DNA]</scope>
    <source>
        <strain evidence="3">CGMCC 4.1437</strain>
    </source>
</reference>
<dbReference type="Pfam" id="PF13619">
    <property type="entry name" value="KTSC"/>
    <property type="match status" value="1"/>
</dbReference>